<feature type="domain" description="Protein NO VEIN C-terminal" evidence="1">
    <location>
        <begin position="139"/>
        <end position="225"/>
    </location>
</feature>
<evidence type="ECO:0000313" key="2">
    <source>
        <dbReference type="EMBL" id="QTD37097.1"/>
    </source>
</evidence>
<gene>
    <name evidence="2" type="ORF">JL193_13360</name>
</gene>
<name>A0ABX7SS80_9FLAO</name>
<reference evidence="2 3" key="1">
    <citation type="submission" date="2021-03" db="EMBL/GenBank/DDBJ databases">
        <title>Complete genome of Polaribacter_sp.G4M1.</title>
        <authorList>
            <person name="Jeong S.W."/>
            <person name="Bae J.W."/>
        </authorList>
    </citation>
    <scope>NUCLEOTIDE SEQUENCE [LARGE SCALE GENOMIC DNA]</scope>
    <source>
        <strain evidence="2 3">G4M1</strain>
    </source>
</reference>
<evidence type="ECO:0000313" key="3">
    <source>
        <dbReference type="Proteomes" id="UP000663935"/>
    </source>
</evidence>
<evidence type="ECO:0000259" key="1">
    <source>
        <dbReference type="Pfam" id="PF13020"/>
    </source>
</evidence>
<dbReference type="InterPro" id="IPR024975">
    <property type="entry name" value="NOV_C"/>
</dbReference>
<protein>
    <submittedName>
        <fullName evidence="2">DUF3883 domain-containing protein</fullName>
    </submittedName>
</protein>
<keyword evidence="3" id="KW-1185">Reference proteome</keyword>
<dbReference type="EMBL" id="CP071795">
    <property type="protein sequence ID" value="QTD37097.1"/>
    <property type="molecule type" value="Genomic_DNA"/>
</dbReference>
<accession>A0ABX7SS80</accession>
<dbReference type="RefSeq" id="WP_207971272.1">
    <property type="nucleotide sequence ID" value="NZ_CP071795.1"/>
</dbReference>
<sequence>MENNHRLSLYIAYYLSRFDKLALKKLNYKNWDASFIDISEKLNVKKHSVRNWRDEFDPLFGHRAGWYQRPMSPSRTNVALAFENLEEPEIRGIVEDILSGKINNDSDGLNQLLTIADDDSPIQKLKAFVLRGPTGKKAEQFFIEHHKINSLPKSGELIDTRDLGCGYDFEIKSYKERHFVEVKGLANSEGGILFTNKEWELAKKERNSYTVCLVSNINEIPNITFINDPYLKLNPKKNIVKTVQIQWSVAKTELQTIND</sequence>
<proteinExistence type="predicted"/>
<dbReference type="Proteomes" id="UP000663935">
    <property type="component" value="Chromosome"/>
</dbReference>
<organism evidence="2 3">
    <name type="scientific">Polaribacter batillariae</name>
    <dbReference type="NCBI Taxonomy" id="2808900"/>
    <lineage>
        <taxon>Bacteria</taxon>
        <taxon>Pseudomonadati</taxon>
        <taxon>Bacteroidota</taxon>
        <taxon>Flavobacteriia</taxon>
        <taxon>Flavobacteriales</taxon>
        <taxon>Flavobacteriaceae</taxon>
    </lineage>
</organism>
<dbReference type="Pfam" id="PF13020">
    <property type="entry name" value="NOV_C"/>
    <property type="match status" value="1"/>
</dbReference>